<gene>
    <name evidence="1" type="ORF">METZ01_LOCUS288301</name>
</gene>
<accession>A0A382LJR7</accession>
<dbReference type="AlphaFoldDB" id="A0A382LJR7"/>
<proteinExistence type="predicted"/>
<protein>
    <submittedName>
        <fullName evidence="1">Uncharacterized protein</fullName>
    </submittedName>
</protein>
<evidence type="ECO:0000313" key="1">
    <source>
        <dbReference type="EMBL" id="SVC35447.1"/>
    </source>
</evidence>
<name>A0A382LJR7_9ZZZZ</name>
<dbReference type="EMBL" id="UINC01086727">
    <property type="protein sequence ID" value="SVC35447.1"/>
    <property type="molecule type" value="Genomic_DNA"/>
</dbReference>
<sequence>MKDNIDYILFSVKQAIEAESFGFTRNECCRNLKTALHQYWQNKTLGLHGQSQKKNIPRSKAAIGKDTRECEVEHVIPQMYIVNMLMDMSTINKDKIRNILEKYFNVLLVTKEEHRRLNASGLRSKMPDDWDGENIWARYDAVGIEQV</sequence>
<reference evidence="1" key="1">
    <citation type="submission" date="2018-05" db="EMBL/GenBank/DDBJ databases">
        <authorList>
            <person name="Lanie J.A."/>
            <person name="Ng W.-L."/>
            <person name="Kazmierczak K.M."/>
            <person name="Andrzejewski T.M."/>
            <person name="Davidsen T.M."/>
            <person name="Wayne K.J."/>
            <person name="Tettelin H."/>
            <person name="Glass J.I."/>
            <person name="Rusch D."/>
            <person name="Podicherti R."/>
            <person name="Tsui H.-C.T."/>
            <person name="Winkler M.E."/>
        </authorList>
    </citation>
    <scope>NUCLEOTIDE SEQUENCE</scope>
</reference>
<organism evidence="1">
    <name type="scientific">marine metagenome</name>
    <dbReference type="NCBI Taxonomy" id="408172"/>
    <lineage>
        <taxon>unclassified sequences</taxon>
        <taxon>metagenomes</taxon>
        <taxon>ecological metagenomes</taxon>
    </lineage>
</organism>